<dbReference type="InterPro" id="IPR058163">
    <property type="entry name" value="LysR-type_TF_proteobact-type"/>
</dbReference>
<comment type="similarity">
    <text evidence="1">Belongs to the LysR transcriptional regulatory family.</text>
</comment>
<keyword evidence="4" id="KW-0804">Transcription</keyword>
<name>A0ABR5Z2Y6_9GAMM</name>
<reference evidence="6 7" key="1">
    <citation type="submission" date="2020-02" db="EMBL/GenBank/DDBJ databases">
        <title>Synteny-based analysis reveals conserved mechanism for high triclosan tolerance in Pseudomonas, as well as instances of horizontal transfer.</title>
        <authorList>
            <person name="Mcfarland A.G."/>
            <person name="Bertucci H.K."/>
            <person name="Litmann E."/>
            <person name="Shen J."/>
            <person name="Huttenhower C."/>
            <person name="Hartmann E.M."/>
        </authorList>
    </citation>
    <scope>NUCLEOTIDE SEQUENCE [LARGE SCALE GENOMIC DNA]</scope>
    <source>
        <strain evidence="6 7">115A1</strain>
    </source>
</reference>
<comment type="caution">
    <text evidence="6">The sequence shown here is derived from an EMBL/GenBank/DDBJ whole genome shotgun (WGS) entry which is preliminary data.</text>
</comment>
<dbReference type="InterPro" id="IPR005119">
    <property type="entry name" value="LysR_subst-bd"/>
</dbReference>
<evidence type="ECO:0000256" key="2">
    <source>
        <dbReference type="ARBA" id="ARBA00023015"/>
    </source>
</evidence>
<dbReference type="PROSITE" id="PS50931">
    <property type="entry name" value="HTH_LYSR"/>
    <property type="match status" value="1"/>
</dbReference>
<feature type="domain" description="HTH lysR-type" evidence="5">
    <location>
        <begin position="1"/>
        <end position="59"/>
    </location>
</feature>
<dbReference type="InterPro" id="IPR000847">
    <property type="entry name" value="LysR_HTH_N"/>
</dbReference>
<sequence>MDLFQAMRIFVRVADSGSFTAAAQATNLSTAQVSRLVSDLETHLQARLLQRTTRRVSLTAAGAGYLEHCKQILLEVENAGAEASGAHLTPRGRLRVHSIIGVGSQLLAPLAARYRERYPDVQLDLTLSQRLPDLLAEGHDVVITLSTGLPDSELVGQHIADMHSVVCAAPSYISVHGVPASPEQLTEHRCLRLVDPAFPEDWIFTVDGEPRAIRPQTTFQVNVAEAIALAAEAGMGICLLPDYVAARSLARGSLVRLLPEQRPHRKGIYALYPSRRYLDAKVRTWVQFLQAEIPEALEQTTAILDDPMYWAQGSDAAPR</sequence>
<keyword evidence="3" id="KW-0238">DNA-binding</keyword>
<accession>A0ABR5Z2Y6</accession>
<dbReference type="Gene3D" id="1.10.10.10">
    <property type="entry name" value="Winged helix-like DNA-binding domain superfamily/Winged helix DNA-binding domain"/>
    <property type="match status" value="1"/>
</dbReference>
<dbReference type="InterPro" id="IPR036390">
    <property type="entry name" value="WH_DNA-bd_sf"/>
</dbReference>
<dbReference type="InterPro" id="IPR036388">
    <property type="entry name" value="WH-like_DNA-bd_sf"/>
</dbReference>
<dbReference type="SUPFAM" id="SSF46785">
    <property type="entry name" value="Winged helix' DNA-binding domain"/>
    <property type="match status" value="1"/>
</dbReference>
<dbReference type="CDD" id="cd08422">
    <property type="entry name" value="PBP2_CrgA_like"/>
    <property type="match status" value="1"/>
</dbReference>
<evidence type="ECO:0000313" key="7">
    <source>
        <dbReference type="Proteomes" id="UP000786387"/>
    </source>
</evidence>
<evidence type="ECO:0000256" key="1">
    <source>
        <dbReference type="ARBA" id="ARBA00009437"/>
    </source>
</evidence>
<gene>
    <name evidence="6" type="ORF">G7026_14240</name>
</gene>
<dbReference type="Gene3D" id="3.40.190.290">
    <property type="match status" value="1"/>
</dbReference>
<dbReference type="PANTHER" id="PTHR30537">
    <property type="entry name" value="HTH-TYPE TRANSCRIPTIONAL REGULATOR"/>
    <property type="match status" value="1"/>
</dbReference>
<dbReference type="Pfam" id="PF00126">
    <property type="entry name" value="HTH_1"/>
    <property type="match status" value="1"/>
</dbReference>
<keyword evidence="7" id="KW-1185">Reference proteome</keyword>
<evidence type="ECO:0000313" key="6">
    <source>
        <dbReference type="EMBL" id="MBA1274519.1"/>
    </source>
</evidence>
<evidence type="ECO:0000256" key="4">
    <source>
        <dbReference type="ARBA" id="ARBA00023163"/>
    </source>
</evidence>
<evidence type="ECO:0000259" key="5">
    <source>
        <dbReference type="PROSITE" id="PS50931"/>
    </source>
</evidence>
<proteinExistence type="inferred from homology"/>
<dbReference type="RefSeq" id="WP_181071575.1">
    <property type="nucleotide sequence ID" value="NZ_JAAMRF010000007.1"/>
</dbReference>
<organism evidence="6 7">
    <name type="scientific">Stutzerimonas azotifigens</name>
    <dbReference type="NCBI Taxonomy" id="291995"/>
    <lineage>
        <taxon>Bacteria</taxon>
        <taxon>Pseudomonadati</taxon>
        <taxon>Pseudomonadota</taxon>
        <taxon>Gammaproteobacteria</taxon>
        <taxon>Pseudomonadales</taxon>
        <taxon>Pseudomonadaceae</taxon>
        <taxon>Stutzerimonas</taxon>
    </lineage>
</organism>
<dbReference type="EMBL" id="JAAMRF010000007">
    <property type="protein sequence ID" value="MBA1274519.1"/>
    <property type="molecule type" value="Genomic_DNA"/>
</dbReference>
<dbReference type="SUPFAM" id="SSF53850">
    <property type="entry name" value="Periplasmic binding protein-like II"/>
    <property type="match status" value="1"/>
</dbReference>
<evidence type="ECO:0000256" key="3">
    <source>
        <dbReference type="ARBA" id="ARBA00023125"/>
    </source>
</evidence>
<dbReference type="Proteomes" id="UP000786387">
    <property type="component" value="Unassembled WGS sequence"/>
</dbReference>
<dbReference type="PANTHER" id="PTHR30537:SF5">
    <property type="entry name" value="HTH-TYPE TRANSCRIPTIONAL ACTIVATOR TTDR-RELATED"/>
    <property type="match status" value="1"/>
</dbReference>
<dbReference type="Pfam" id="PF03466">
    <property type="entry name" value="LysR_substrate"/>
    <property type="match status" value="1"/>
</dbReference>
<protein>
    <submittedName>
        <fullName evidence="6">LysR family transcriptional regulator</fullName>
    </submittedName>
</protein>
<keyword evidence="2" id="KW-0805">Transcription regulation</keyword>